<gene>
    <name evidence="4" type="ORF">FHX33_001052</name>
</gene>
<dbReference type="InterPro" id="IPR025403">
    <property type="entry name" value="TgpA-like_C"/>
</dbReference>
<evidence type="ECO:0000256" key="2">
    <source>
        <dbReference type="SAM" id="Phobius"/>
    </source>
</evidence>
<dbReference type="InterPro" id="IPR021878">
    <property type="entry name" value="TgpA_N"/>
</dbReference>
<dbReference type="Gene3D" id="3.10.620.30">
    <property type="match status" value="1"/>
</dbReference>
<comment type="caution">
    <text evidence="4">The sequence shown here is derived from an EMBL/GenBank/DDBJ whole genome shotgun (WGS) entry which is preliminary data.</text>
</comment>
<reference evidence="4 5" key="1">
    <citation type="submission" date="2020-08" db="EMBL/GenBank/DDBJ databases">
        <title>Sequencing the genomes of 1000 actinobacteria strains.</title>
        <authorList>
            <person name="Klenk H.-P."/>
        </authorList>
    </citation>
    <scope>NUCLEOTIDE SEQUENCE [LARGE SCALE GENOMIC DNA]</scope>
    <source>
        <strain evidence="4 5">DSM 20146</strain>
    </source>
</reference>
<sequence length="771" mass="80898">MSVRLRAGSASVDTAIALAAVGLAAWSFWPVYQSAAFVVLLAATLVLGGAVGVLGAAFRWPSIVVAGAVALVYLGAGVQLAVPTEATGGGVLPTGAGFVDLVQATWLSWKQLVTISVPVGSYQALLVPAFILILLTTVVTVSVALRARTPETATLPPALLLLAGIALGSGTSAVPLWLVLGLLALLLVWLIRFRLRRRSAALRALGEQSGLSVETPRERRSTALLTGVGALVMLVGASAVGIAAAVAVPPATDRQVVRTAVEQPFDPRAYPSPLSGFRSYLENPRADEPMLTVSGLPADGRLRIATLDTYDGVTYSVGSDGTTSASGSFTRVPYRLDQSRVRGTDHTVTVTVRDYRGPWVPGTGQLEQIAFHGGDASTLAGAFFYNDVTGTGALTTALRSGDSYTADSVVKPTVTAAGLEKAEPGSDAVPKPTVIPDELASVLQKYTAGVTGAGAKLAAALRGLAQDGYISHGIGPDEPASRSGHGADRITELLTDVPMLGDQEQYAVTAALMARQLGFPARVVFGFIAPADAASSATVTLTGSDVSAWIEVQTADGWVTVDPTPPVRPVPPKQPEQPTEISRPQTNVQPPVDENPQQNDEPPQAQVDTTDQQPPNPLVETLLAILVVVGWTLLILAVLAAPFLAVLAAKWRRRALRRSASTASERIVGGWREFADAAVDHGYDPPPAATRVEFAQTIGGNRAAALAKVADRAVYSPTAPTPEEADSVWKAVDDLRGQLDRRDTRWKRVLAAVSLRSLGYRGGRRERRDGR</sequence>
<feature type="transmembrane region" description="Helical" evidence="2">
    <location>
        <begin position="35"/>
        <end position="56"/>
    </location>
</feature>
<feature type="transmembrane region" description="Helical" evidence="2">
    <location>
        <begin position="176"/>
        <end position="195"/>
    </location>
</feature>
<dbReference type="SMART" id="SM00460">
    <property type="entry name" value="TGc"/>
    <property type="match status" value="1"/>
</dbReference>
<dbReference type="Pfam" id="PF01841">
    <property type="entry name" value="Transglut_core"/>
    <property type="match status" value="1"/>
</dbReference>
<dbReference type="Proteomes" id="UP000538196">
    <property type="component" value="Unassembled WGS sequence"/>
</dbReference>
<keyword evidence="2" id="KW-1133">Transmembrane helix</keyword>
<feature type="transmembrane region" description="Helical" evidence="2">
    <location>
        <begin position="63"/>
        <end position="82"/>
    </location>
</feature>
<accession>A0A7W4YJ02</accession>
<feature type="compositionally biased region" description="Polar residues" evidence="1">
    <location>
        <begin position="582"/>
        <end position="613"/>
    </location>
</feature>
<dbReference type="Pfam" id="PF13559">
    <property type="entry name" value="DUF4129"/>
    <property type="match status" value="1"/>
</dbReference>
<feature type="region of interest" description="Disordered" evidence="1">
    <location>
        <begin position="560"/>
        <end position="614"/>
    </location>
</feature>
<dbReference type="InterPro" id="IPR052901">
    <property type="entry name" value="Bact_TGase-like"/>
</dbReference>
<keyword evidence="2" id="KW-0812">Transmembrane</keyword>
<dbReference type="EMBL" id="JACHVP010000001">
    <property type="protein sequence ID" value="MBB2966320.1"/>
    <property type="molecule type" value="Genomic_DNA"/>
</dbReference>
<evidence type="ECO:0000256" key="1">
    <source>
        <dbReference type="SAM" id="MobiDB-lite"/>
    </source>
</evidence>
<feature type="compositionally biased region" description="Pro residues" evidence="1">
    <location>
        <begin position="563"/>
        <end position="575"/>
    </location>
</feature>
<feature type="transmembrane region" description="Helical" evidence="2">
    <location>
        <begin position="224"/>
        <end position="248"/>
    </location>
</feature>
<dbReference type="PANTHER" id="PTHR42736:SF1">
    <property type="entry name" value="PROTEIN-GLUTAMINE GAMMA-GLUTAMYLTRANSFERASE"/>
    <property type="match status" value="1"/>
</dbReference>
<protein>
    <recommendedName>
        <fullName evidence="3">Transglutaminase-like domain-containing protein</fullName>
    </recommendedName>
</protein>
<keyword evidence="2" id="KW-0472">Membrane</keyword>
<feature type="transmembrane region" description="Helical" evidence="2">
    <location>
        <begin position="152"/>
        <end position="170"/>
    </location>
</feature>
<feature type="transmembrane region" description="Helical" evidence="2">
    <location>
        <begin position="12"/>
        <end position="29"/>
    </location>
</feature>
<evidence type="ECO:0000259" key="3">
    <source>
        <dbReference type="SMART" id="SM00460"/>
    </source>
</evidence>
<evidence type="ECO:0000313" key="4">
    <source>
        <dbReference type="EMBL" id="MBB2966320.1"/>
    </source>
</evidence>
<feature type="domain" description="Transglutaminase-like" evidence="3">
    <location>
        <begin position="494"/>
        <end position="565"/>
    </location>
</feature>
<dbReference type="Pfam" id="PF11992">
    <property type="entry name" value="TgpA_N"/>
    <property type="match status" value="1"/>
</dbReference>
<dbReference type="InterPro" id="IPR038765">
    <property type="entry name" value="Papain-like_cys_pep_sf"/>
</dbReference>
<feature type="transmembrane region" description="Helical" evidence="2">
    <location>
        <begin position="622"/>
        <end position="649"/>
    </location>
</feature>
<dbReference type="InterPro" id="IPR002931">
    <property type="entry name" value="Transglutaminase-like"/>
</dbReference>
<proteinExistence type="predicted"/>
<dbReference type="RefSeq" id="WP_183428246.1">
    <property type="nucleotide sequence ID" value="NZ_JACHVP010000001.1"/>
</dbReference>
<keyword evidence="5" id="KW-1185">Reference proteome</keyword>
<dbReference type="PANTHER" id="PTHR42736">
    <property type="entry name" value="PROTEIN-GLUTAMINE GAMMA-GLUTAMYLTRANSFERASE"/>
    <property type="match status" value="1"/>
</dbReference>
<organism evidence="4 5">
    <name type="scientific">Leifsonia aquatica</name>
    <name type="common">Corynebacterium aquaticum</name>
    <dbReference type="NCBI Taxonomy" id="144185"/>
    <lineage>
        <taxon>Bacteria</taxon>
        <taxon>Bacillati</taxon>
        <taxon>Actinomycetota</taxon>
        <taxon>Actinomycetes</taxon>
        <taxon>Micrococcales</taxon>
        <taxon>Microbacteriaceae</taxon>
        <taxon>Leifsonia</taxon>
    </lineage>
</organism>
<dbReference type="AlphaFoldDB" id="A0A7W4YJ02"/>
<name>A0A7W4YJ02_LEIAQ</name>
<feature type="transmembrane region" description="Helical" evidence="2">
    <location>
        <begin position="122"/>
        <end position="145"/>
    </location>
</feature>
<evidence type="ECO:0000313" key="5">
    <source>
        <dbReference type="Proteomes" id="UP000538196"/>
    </source>
</evidence>
<dbReference type="SUPFAM" id="SSF54001">
    <property type="entry name" value="Cysteine proteinases"/>
    <property type="match status" value="1"/>
</dbReference>